<evidence type="ECO:0000313" key="3">
    <source>
        <dbReference type="Proteomes" id="UP000662973"/>
    </source>
</evidence>
<dbReference type="GeneID" id="68852918"/>
<evidence type="ECO:0000259" key="1">
    <source>
        <dbReference type="Pfam" id="PF18477"/>
    </source>
</evidence>
<dbReference type="InterPro" id="IPR029060">
    <property type="entry name" value="PIN-like_dom_sf"/>
</dbReference>
<dbReference type="CDD" id="cd09879">
    <property type="entry name" value="PIN_VapC_AF0591-like"/>
    <property type="match status" value="1"/>
</dbReference>
<evidence type="ECO:0000313" key="2">
    <source>
        <dbReference type="EMBL" id="QSG09688.1"/>
    </source>
</evidence>
<dbReference type="Gene3D" id="3.40.50.1010">
    <property type="entry name" value="5'-nuclease"/>
    <property type="match status" value="1"/>
</dbReference>
<dbReference type="SUPFAM" id="SSF88723">
    <property type="entry name" value="PIN domain-like"/>
    <property type="match status" value="1"/>
</dbReference>
<dbReference type="InterPro" id="IPR041120">
    <property type="entry name" value="PIN_9"/>
</dbReference>
<dbReference type="EMBL" id="CP064788">
    <property type="protein sequence ID" value="QSG09688.1"/>
    <property type="molecule type" value="Genomic_DNA"/>
</dbReference>
<dbReference type="RefSeq" id="WP_229109880.1">
    <property type="nucleotide sequence ID" value="NZ_CP064788.1"/>
</dbReference>
<gene>
    <name evidence="2" type="primary">fcf1</name>
    <name evidence="2" type="ORF">HSR122_2310</name>
</gene>
<keyword evidence="3" id="KW-1185">Reference proteome</keyword>
<accession>A0A897NB88</accession>
<dbReference type="AlphaFoldDB" id="A0A897NB88"/>
<name>A0A897NB88_9EURY</name>
<organism evidence="2 3">
    <name type="scientific">Halapricum desulfuricans</name>
    <dbReference type="NCBI Taxonomy" id="2841257"/>
    <lineage>
        <taxon>Archaea</taxon>
        <taxon>Methanobacteriati</taxon>
        <taxon>Methanobacteriota</taxon>
        <taxon>Stenosarchaea group</taxon>
        <taxon>Halobacteria</taxon>
        <taxon>Halobacteriales</taxon>
        <taxon>Haloarculaceae</taxon>
        <taxon>Halapricum</taxon>
    </lineage>
</organism>
<dbReference type="KEGG" id="hds:HSR122_2310"/>
<protein>
    <submittedName>
        <fullName evidence="2">rRNA-processing protein FCF1, contains PIN domain</fullName>
    </submittedName>
</protein>
<proteinExistence type="predicted"/>
<dbReference type="Proteomes" id="UP000662973">
    <property type="component" value="Chromosome"/>
</dbReference>
<feature type="domain" description="VapC9 PIN-like" evidence="1">
    <location>
        <begin position="3"/>
        <end position="116"/>
    </location>
</feature>
<sequence length="125" mass="13483">MTVVLDTNALMMPVECDIRVFEELQRLLGTVDPIVPEQVLAELDSLSDGASEAATAASVGFDLAERCRVVEADPDYADDAVLAVARRDGVEYALTNDKPLRERLLAAGVPVISLRGEHKLAITHP</sequence>
<reference evidence="2 3" key="1">
    <citation type="submission" date="2020-11" db="EMBL/GenBank/DDBJ databases">
        <title>Carbohydrate-dependent, anaerobic sulfur respiration: A novel catabolism in halophilic archaea.</title>
        <authorList>
            <person name="Sorokin D.Y."/>
            <person name="Messina E."/>
            <person name="Smedile F."/>
            <person name="La Cono V."/>
            <person name="Hallsworth J.E."/>
            <person name="Yakimov M.M."/>
        </authorList>
    </citation>
    <scope>NUCLEOTIDE SEQUENCE [LARGE SCALE GENOMIC DNA]</scope>
    <source>
        <strain evidence="2 3">HSR12-2</strain>
    </source>
</reference>
<dbReference type="Pfam" id="PF18477">
    <property type="entry name" value="PIN_9"/>
    <property type="match status" value="1"/>
</dbReference>